<dbReference type="EMBL" id="REGN01003155">
    <property type="protein sequence ID" value="RNA24223.1"/>
    <property type="molecule type" value="Genomic_DNA"/>
</dbReference>
<protein>
    <submittedName>
        <fullName evidence="1">Uncharacterized protein</fullName>
    </submittedName>
</protein>
<accession>A0A3M7RKX2</accession>
<name>A0A3M7RKX2_BRAPC</name>
<reference evidence="1 2" key="1">
    <citation type="journal article" date="2018" name="Sci. Rep.">
        <title>Genomic signatures of local adaptation to the degree of environmental predictability in rotifers.</title>
        <authorList>
            <person name="Franch-Gras L."/>
            <person name="Hahn C."/>
            <person name="Garcia-Roger E.M."/>
            <person name="Carmona M.J."/>
            <person name="Serra M."/>
            <person name="Gomez A."/>
        </authorList>
    </citation>
    <scope>NUCLEOTIDE SEQUENCE [LARGE SCALE GENOMIC DNA]</scope>
    <source>
        <strain evidence="1">HYR1</strain>
    </source>
</reference>
<gene>
    <name evidence="1" type="ORF">BpHYR1_049804</name>
</gene>
<proteinExistence type="predicted"/>
<dbReference type="Proteomes" id="UP000276133">
    <property type="component" value="Unassembled WGS sequence"/>
</dbReference>
<sequence length="183" mass="20339">MVAIWQNFWLNYRHNGVLLTNRSISSQNISIFNNCQLGWHIFSDFERTSPFGKVSSVFFVLSTSGVQIIQSLCGCLIVGAAQFNETLVNFDAWDDASGFQDLWERGAIVSFLMTPEMFWATAASEVNKTCLYKRRFSALFSKPRGPNFLVMLPVDSSAAKIPLPGATIAWAILANSALVSSLR</sequence>
<dbReference type="AlphaFoldDB" id="A0A3M7RKX2"/>
<evidence type="ECO:0000313" key="2">
    <source>
        <dbReference type="Proteomes" id="UP000276133"/>
    </source>
</evidence>
<keyword evidence="2" id="KW-1185">Reference proteome</keyword>
<comment type="caution">
    <text evidence="1">The sequence shown here is derived from an EMBL/GenBank/DDBJ whole genome shotgun (WGS) entry which is preliminary data.</text>
</comment>
<organism evidence="1 2">
    <name type="scientific">Brachionus plicatilis</name>
    <name type="common">Marine rotifer</name>
    <name type="synonym">Brachionus muelleri</name>
    <dbReference type="NCBI Taxonomy" id="10195"/>
    <lineage>
        <taxon>Eukaryota</taxon>
        <taxon>Metazoa</taxon>
        <taxon>Spiralia</taxon>
        <taxon>Gnathifera</taxon>
        <taxon>Rotifera</taxon>
        <taxon>Eurotatoria</taxon>
        <taxon>Monogononta</taxon>
        <taxon>Pseudotrocha</taxon>
        <taxon>Ploima</taxon>
        <taxon>Brachionidae</taxon>
        <taxon>Brachionus</taxon>
    </lineage>
</organism>
<evidence type="ECO:0000313" key="1">
    <source>
        <dbReference type="EMBL" id="RNA24223.1"/>
    </source>
</evidence>